<organism evidence="1 2">
    <name type="scientific">Coemansia furcata</name>
    <dbReference type="NCBI Taxonomy" id="417177"/>
    <lineage>
        <taxon>Eukaryota</taxon>
        <taxon>Fungi</taxon>
        <taxon>Fungi incertae sedis</taxon>
        <taxon>Zoopagomycota</taxon>
        <taxon>Kickxellomycotina</taxon>
        <taxon>Kickxellomycetes</taxon>
        <taxon>Kickxellales</taxon>
        <taxon>Kickxellaceae</taxon>
        <taxon>Coemansia</taxon>
    </lineage>
</organism>
<dbReference type="Proteomes" id="UP001140096">
    <property type="component" value="Unassembled WGS sequence"/>
</dbReference>
<proteinExistence type="predicted"/>
<sequence>MDDDSRYIDDSQHSDDSEDTRLEADYVSPCYEAFLLFVAHHINKHFTKPNKTGCPNLVDHRLILPIVNKDAETENSDTDTSSMDYIDDVDYDDPANFANVDCGMFPIGSIVERQGAPAPHLVVADAEIVRCKDDYSEAELRLARKTKALFFNQHNRRFAWGLAISSRTIYAYVFGADDIWASTEINISSAKGRQAFISLLVSWSLCSVDRLGFDPTIRYEIDRVSGGPYLEIDLLEMDEKMDQVERRTYYSQQCVGAADHLTGRHARYFTASTRRDSMDKPTFLIKDVWTTSGSNSAGDTRESSFLDVLHAEFGKSSEFGGRFSRLVRTGPVHICHGDTFVADSTATAFAGLPNVSQVRQHRRTMALWAGKMISAADNPSQVVVAVADAMAALNAAYVKGKILHGNISDRAILIQQTADGVKGVLADFDYASYAGDSTVETLELMIFQSIRSLEDAEAIRTPLDDGESLLYLVCWLGTFGINRVERMAYAADYTARCHEGRKPRLPILWWSQGDANDIADRKRSNLSTPRDFEEDILSHMRCGPLRRLAADIYRVLFLHPGCSGTKPSSYLEPTAHHVAPTPGGERDPLALRNSFVDAMMWNLLQASVRLRATALAVLDAGEADKSFNAATPPRLSDAQMESVAREAIAYLARHGYLDKVKLGEHSDIQPTSQDHRPRIRQ</sequence>
<keyword evidence="2" id="KW-1185">Reference proteome</keyword>
<reference evidence="1" key="1">
    <citation type="submission" date="2022-07" db="EMBL/GenBank/DDBJ databases">
        <title>Phylogenomic reconstructions and comparative analyses of Kickxellomycotina fungi.</title>
        <authorList>
            <person name="Reynolds N.K."/>
            <person name="Stajich J.E."/>
            <person name="Barry K."/>
            <person name="Grigoriev I.V."/>
            <person name="Crous P."/>
            <person name="Smith M.E."/>
        </authorList>
    </citation>
    <scope>NUCLEOTIDE SEQUENCE</scope>
    <source>
        <strain evidence="1">CBS 102833</strain>
    </source>
</reference>
<evidence type="ECO:0000313" key="1">
    <source>
        <dbReference type="EMBL" id="KAJ2812771.1"/>
    </source>
</evidence>
<name>A0ACC1LPG0_9FUNG</name>
<accession>A0ACC1LPG0</accession>
<evidence type="ECO:0000313" key="2">
    <source>
        <dbReference type="Proteomes" id="UP001140096"/>
    </source>
</evidence>
<gene>
    <name evidence="1" type="ORF">H4S07_001170</name>
</gene>
<dbReference type="EMBL" id="JANBUP010000159">
    <property type="protein sequence ID" value="KAJ2812771.1"/>
    <property type="molecule type" value="Genomic_DNA"/>
</dbReference>
<comment type="caution">
    <text evidence="1">The sequence shown here is derived from an EMBL/GenBank/DDBJ whole genome shotgun (WGS) entry which is preliminary data.</text>
</comment>
<protein>
    <submittedName>
        <fullName evidence="1">Uncharacterized protein</fullName>
    </submittedName>
</protein>